<dbReference type="OrthoDB" id="10261385at2759"/>
<keyword evidence="6 9" id="KW-0648">Protein biosynthesis</keyword>
<dbReference type="Pfam" id="PF00579">
    <property type="entry name" value="tRNA-synt_1b"/>
    <property type="match status" value="1"/>
</dbReference>
<dbReference type="EMBL" id="JABCRI010000531">
    <property type="protein sequence ID" value="KAF8369752.1"/>
    <property type="molecule type" value="Genomic_DNA"/>
</dbReference>
<evidence type="ECO:0000256" key="6">
    <source>
        <dbReference type="ARBA" id="ARBA00022917"/>
    </source>
</evidence>
<dbReference type="Gene3D" id="1.10.240.10">
    <property type="entry name" value="Tyrosyl-Transfer RNA Synthetase"/>
    <property type="match status" value="1"/>
</dbReference>
<dbReference type="GO" id="GO:0005737">
    <property type="term" value="C:cytoplasm"/>
    <property type="evidence" value="ECO:0007669"/>
    <property type="project" value="TreeGrafter"/>
</dbReference>
<keyword evidence="3 9" id="KW-0436">Ligase</keyword>
<dbReference type="GO" id="GO:0005524">
    <property type="term" value="F:ATP binding"/>
    <property type="evidence" value="ECO:0007669"/>
    <property type="project" value="UniProtKB-KW"/>
</dbReference>
<dbReference type="AlphaFoldDB" id="A0A835D0M2"/>
<dbReference type="PANTHER" id="PTHR10055">
    <property type="entry name" value="TRYPTOPHANYL-TRNA SYNTHETASE"/>
    <property type="match status" value="1"/>
</dbReference>
<name>A0A835D0M2_TETSI</name>
<keyword evidence="4 9" id="KW-0547">Nucleotide-binding</keyword>
<dbReference type="InterPro" id="IPR014729">
    <property type="entry name" value="Rossmann-like_a/b/a_fold"/>
</dbReference>
<comment type="caution">
    <text evidence="10">The sequence shown here is derived from an EMBL/GenBank/DDBJ whole genome shotgun (WGS) entry which is preliminary data.</text>
</comment>
<keyword evidence="11" id="KW-1185">Reference proteome</keyword>
<comment type="similarity">
    <text evidence="1 9">Belongs to the class-I aminoacyl-tRNA synthetase family.</text>
</comment>
<proteinExistence type="inferred from homology"/>
<gene>
    <name evidence="10" type="ORF">HHK36_032222</name>
</gene>
<dbReference type="GO" id="GO:0006436">
    <property type="term" value="P:tryptophanyl-tRNA aminoacylation"/>
    <property type="evidence" value="ECO:0007669"/>
    <property type="project" value="InterPro"/>
</dbReference>
<dbReference type="InterPro" id="IPR002305">
    <property type="entry name" value="aa-tRNA-synth_Ic"/>
</dbReference>
<evidence type="ECO:0000256" key="5">
    <source>
        <dbReference type="ARBA" id="ARBA00022840"/>
    </source>
</evidence>
<reference evidence="10 11" key="1">
    <citation type="submission" date="2020-04" db="EMBL/GenBank/DDBJ databases">
        <title>Plant Genome Project.</title>
        <authorList>
            <person name="Zhang R.-G."/>
        </authorList>
    </citation>
    <scope>NUCLEOTIDE SEQUENCE [LARGE SCALE GENOMIC DNA]</scope>
    <source>
        <strain evidence="10">YNK0</strain>
        <tissue evidence="10">Leaf</tissue>
    </source>
</reference>
<evidence type="ECO:0000313" key="11">
    <source>
        <dbReference type="Proteomes" id="UP000655225"/>
    </source>
</evidence>
<evidence type="ECO:0000256" key="9">
    <source>
        <dbReference type="RuleBase" id="RU363036"/>
    </source>
</evidence>
<sequence length="269" mass="30029">MWKNLSVEESQRLARENAKDIIACGFDITKTFIFSDFDYVGGAFYKNMVRVSKCVTYNKVVGIFGFTGEDHIGKISFPPVQAVPSFPSSFPHLFSGKDDLRCLIPCAIDQDPYFRMTRDVAPRIGYQKPALIESLFFPALQLNLVSTLFLINTMVLYQFDPPFLITAVNLVSRKQGETGKMSASDPNSAIYVTDSAKDIKNKVGAEYDKLWDSRQQEAKEVLDGQNVLRRGGLQISEVDGFQHEQTDFSSGGVSEAERIVTVVPVQLSL</sequence>
<evidence type="ECO:0000256" key="1">
    <source>
        <dbReference type="ARBA" id="ARBA00005594"/>
    </source>
</evidence>
<dbReference type="GO" id="GO:0004830">
    <property type="term" value="F:tryptophan-tRNA ligase activity"/>
    <property type="evidence" value="ECO:0007669"/>
    <property type="project" value="UniProtKB-EC"/>
</dbReference>
<dbReference type="PRINTS" id="PR01039">
    <property type="entry name" value="TRNASYNTHTRP"/>
</dbReference>
<evidence type="ECO:0000256" key="2">
    <source>
        <dbReference type="ARBA" id="ARBA00013161"/>
    </source>
</evidence>
<organism evidence="10 11">
    <name type="scientific">Tetracentron sinense</name>
    <name type="common">Spur-leaf</name>
    <dbReference type="NCBI Taxonomy" id="13715"/>
    <lineage>
        <taxon>Eukaryota</taxon>
        <taxon>Viridiplantae</taxon>
        <taxon>Streptophyta</taxon>
        <taxon>Embryophyta</taxon>
        <taxon>Tracheophyta</taxon>
        <taxon>Spermatophyta</taxon>
        <taxon>Magnoliopsida</taxon>
        <taxon>Trochodendrales</taxon>
        <taxon>Trochodendraceae</taxon>
        <taxon>Tetracentron</taxon>
    </lineage>
</organism>
<dbReference type="EC" id="6.1.1.2" evidence="2"/>
<dbReference type="InterPro" id="IPR002306">
    <property type="entry name" value="Trp-tRNA-ligase"/>
</dbReference>
<accession>A0A835D0M2</accession>
<evidence type="ECO:0000256" key="8">
    <source>
        <dbReference type="ARBA" id="ARBA00030268"/>
    </source>
</evidence>
<protein>
    <recommendedName>
        <fullName evidence="2">tryptophan--tRNA ligase</fullName>
        <ecNumber evidence="2">6.1.1.2</ecNumber>
    </recommendedName>
    <alternativeName>
        <fullName evidence="8">Tryptophanyl-tRNA synthetase</fullName>
    </alternativeName>
</protein>
<evidence type="ECO:0000256" key="7">
    <source>
        <dbReference type="ARBA" id="ARBA00023146"/>
    </source>
</evidence>
<evidence type="ECO:0000256" key="4">
    <source>
        <dbReference type="ARBA" id="ARBA00022741"/>
    </source>
</evidence>
<dbReference type="PANTHER" id="PTHR10055:SF1">
    <property type="entry name" value="TRYPTOPHAN--TRNA LIGASE, CYTOPLASMIC"/>
    <property type="match status" value="1"/>
</dbReference>
<keyword evidence="5 9" id="KW-0067">ATP-binding</keyword>
<evidence type="ECO:0000313" key="10">
    <source>
        <dbReference type="EMBL" id="KAF8369752.1"/>
    </source>
</evidence>
<dbReference type="Gene3D" id="3.40.50.620">
    <property type="entry name" value="HUPs"/>
    <property type="match status" value="1"/>
</dbReference>
<keyword evidence="7 9" id="KW-0030">Aminoacyl-tRNA synthetase</keyword>
<dbReference type="SUPFAM" id="SSF52374">
    <property type="entry name" value="Nucleotidylyl transferase"/>
    <property type="match status" value="1"/>
</dbReference>
<dbReference type="Proteomes" id="UP000655225">
    <property type="component" value="Unassembled WGS sequence"/>
</dbReference>
<evidence type="ECO:0000256" key="3">
    <source>
        <dbReference type="ARBA" id="ARBA00022598"/>
    </source>
</evidence>